<evidence type="ECO:0000259" key="6">
    <source>
        <dbReference type="PROSITE" id="PS50280"/>
    </source>
</evidence>
<feature type="domain" description="MYND-type" evidence="7">
    <location>
        <begin position="46"/>
        <end position="87"/>
    </location>
</feature>
<accession>A0ABQ9YEI8</accession>
<evidence type="ECO:0000256" key="1">
    <source>
        <dbReference type="ARBA" id="ARBA00022723"/>
    </source>
</evidence>
<dbReference type="InterPro" id="IPR046341">
    <property type="entry name" value="SET_dom_sf"/>
</dbReference>
<dbReference type="SUPFAM" id="SSF144232">
    <property type="entry name" value="HIT/MYND zinc finger-like"/>
    <property type="match status" value="1"/>
</dbReference>
<protein>
    <recommendedName>
        <fullName evidence="10">SET domain-containing protein</fullName>
    </recommendedName>
</protein>
<dbReference type="PROSITE" id="PS50280">
    <property type="entry name" value="SET"/>
    <property type="match status" value="1"/>
</dbReference>
<feature type="compositionally biased region" description="Acidic residues" evidence="5">
    <location>
        <begin position="719"/>
        <end position="778"/>
    </location>
</feature>
<dbReference type="PANTHER" id="PTHR12197:SF251">
    <property type="entry name" value="EG:BACR7C10.4 PROTEIN"/>
    <property type="match status" value="1"/>
</dbReference>
<dbReference type="InterPro" id="IPR002893">
    <property type="entry name" value="Znf_MYND"/>
</dbReference>
<feature type="region of interest" description="Disordered" evidence="5">
    <location>
        <begin position="524"/>
        <end position="624"/>
    </location>
</feature>
<sequence length="989" mass="112200">MSFRIQSTLTEGRFIRANTDIPAGTHLVISKPVVSVIYAKHATKFCHYCFESLPLDADVVCEACGFVRYCSETCKQLDEPAHHPLECEALLDFPFLQDVADYRCLLKVFGLIRMEQERNIVKDPLIPLLGSPCDDTTGILTENQPTIVDLLALVSDNDSISQVPKDKLDYTRSFCDYLITSFCIYNRHPIPDGFCTQAKHGTRLHTDDIVKLWIHLDTLIQRNAFTIRPDKGFCLNPTASLFNHSCCPNSFFASSPSNCVLKQPDFSCISRYLLSTANYGTFVSIDTNSKDIQAITNSIQTQFDPIIERTHKPPNIHVITMRDIKKDEEIHISYISLSQSPYQRRRLLQIGYRFLCICDRCRRWDEEEEISDRMYGVFIEDRLRKEAIKILQTSQQDIGTIHPHFVSLPSLISKNNHTPTDSHLLSHLTEQKLVQLRCPTCGSCLAERDESTDPNHPQIVYVCSSPESVTFVEEGRAEGDHLIDDLFLFLPSQPIYHRSLFRNGHAWLSTSPSDLHPDIKLEIERTENQTPKEQEKQPEAEMLGEDAHDTGKGKVESIGNEEDVELESVESQEPVEVKLEPVDANSSTQTHKKKKKKKKKKKGSRSEEQADSQPPTPDAVPDTPLPISPFSFIVSHIAKQHSELTIIDASADQFGSVRFDQLLEAAVQATEKVQMWAGEGHETMIQASFVISHLLQLCAEERTTFNDAQNREAEKEHDEEAMEKDEDQPLADDDQPIDDDDQPIDDDDQPIDDDDQPIDDDDQPIDDDDQPLADDQPEQTDMQATEETTNEEPTADWLHTLPTVSRFTNMPLLVELSLHLKSLSHSLRHSSLYYPATHPAVPSRLRDFGKCQFNVGCQLLEMKRQWEQRRSEGRDEETDGEQFSYDSLLEKILHSSSLTPNEQIMCHYLLDSLFSPPTFLSSPLFVLTDPSTLLLSSLRHTLTAFSLLSSSIGFSHHTCDGVARFLCDTQLPIIRQLLTLAEQPEQSHF</sequence>
<evidence type="ECO:0000256" key="5">
    <source>
        <dbReference type="SAM" id="MobiDB-lite"/>
    </source>
</evidence>
<dbReference type="SUPFAM" id="SSF82199">
    <property type="entry name" value="SET domain"/>
    <property type="match status" value="1"/>
</dbReference>
<name>A0ABQ9YEI8_9EUKA</name>
<dbReference type="Proteomes" id="UP001281761">
    <property type="component" value="Unassembled WGS sequence"/>
</dbReference>
<feature type="domain" description="SET" evidence="6">
    <location>
        <begin position="3"/>
        <end position="335"/>
    </location>
</feature>
<feature type="compositionally biased region" description="Basic residues" evidence="5">
    <location>
        <begin position="590"/>
        <end position="603"/>
    </location>
</feature>
<feature type="compositionally biased region" description="Basic and acidic residues" evidence="5">
    <location>
        <begin position="709"/>
        <end position="718"/>
    </location>
</feature>
<evidence type="ECO:0000256" key="3">
    <source>
        <dbReference type="ARBA" id="ARBA00022833"/>
    </source>
</evidence>
<evidence type="ECO:0008006" key="10">
    <source>
        <dbReference type="Google" id="ProtNLM"/>
    </source>
</evidence>
<dbReference type="EMBL" id="JARBJD010000012">
    <property type="protein sequence ID" value="KAK2962193.1"/>
    <property type="molecule type" value="Genomic_DNA"/>
</dbReference>
<dbReference type="CDD" id="cd20071">
    <property type="entry name" value="SET_SMYD"/>
    <property type="match status" value="1"/>
</dbReference>
<evidence type="ECO:0000259" key="7">
    <source>
        <dbReference type="PROSITE" id="PS50865"/>
    </source>
</evidence>
<dbReference type="InterPro" id="IPR001214">
    <property type="entry name" value="SET_dom"/>
</dbReference>
<feature type="region of interest" description="Disordered" evidence="5">
    <location>
        <begin position="709"/>
        <end position="797"/>
    </location>
</feature>
<evidence type="ECO:0000256" key="4">
    <source>
        <dbReference type="PROSITE-ProRule" id="PRU00134"/>
    </source>
</evidence>
<comment type="caution">
    <text evidence="8">The sequence shown here is derived from an EMBL/GenBank/DDBJ whole genome shotgun (WGS) entry which is preliminary data.</text>
</comment>
<dbReference type="PROSITE" id="PS50865">
    <property type="entry name" value="ZF_MYND_2"/>
    <property type="match status" value="1"/>
</dbReference>
<keyword evidence="2 4" id="KW-0863">Zinc-finger</keyword>
<feature type="compositionally biased region" description="Basic and acidic residues" evidence="5">
    <location>
        <begin position="524"/>
        <end position="555"/>
    </location>
</feature>
<evidence type="ECO:0000313" key="8">
    <source>
        <dbReference type="EMBL" id="KAK2962193.1"/>
    </source>
</evidence>
<keyword evidence="1" id="KW-0479">Metal-binding</keyword>
<feature type="compositionally biased region" description="Pro residues" evidence="5">
    <location>
        <begin position="614"/>
        <end position="624"/>
    </location>
</feature>
<reference evidence="8 9" key="1">
    <citation type="journal article" date="2022" name="bioRxiv">
        <title>Genomics of Preaxostyla Flagellates Illuminates Evolutionary Transitions and the Path Towards Mitochondrial Loss.</title>
        <authorList>
            <person name="Novak L.V.F."/>
            <person name="Treitli S.C."/>
            <person name="Pyrih J."/>
            <person name="Halakuc P."/>
            <person name="Pipaliya S.V."/>
            <person name="Vacek V."/>
            <person name="Brzon O."/>
            <person name="Soukal P."/>
            <person name="Eme L."/>
            <person name="Dacks J.B."/>
            <person name="Karnkowska A."/>
            <person name="Elias M."/>
            <person name="Hampl V."/>
        </authorList>
    </citation>
    <scope>NUCLEOTIDE SEQUENCE [LARGE SCALE GENOMIC DNA]</scope>
    <source>
        <strain evidence="8">NAU3</strain>
        <tissue evidence="8">Gut</tissue>
    </source>
</reference>
<feature type="compositionally biased region" description="Acidic residues" evidence="5">
    <location>
        <begin position="559"/>
        <end position="570"/>
    </location>
</feature>
<organism evidence="8 9">
    <name type="scientific">Blattamonas nauphoetae</name>
    <dbReference type="NCBI Taxonomy" id="2049346"/>
    <lineage>
        <taxon>Eukaryota</taxon>
        <taxon>Metamonada</taxon>
        <taxon>Preaxostyla</taxon>
        <taxon>Oxymonadida</taxon>
        <taxon>Blattamonas</taxon>
    </lineage>
</organism>
<keyword evidence="9" id="KW-1185">Reference proteome</keyword>
<dbReference type="Gene3D" id="2.170.270.10">
    <property type="entry name" value="SET domain"/>
    <property type="match status" value="1"/>
</dbReference>
<dbReference type="Pfam" id="PF01753">
    <property type="entry name" value="zf-MYND"/>
    <property type="match status" value="1"/>
</dbReference>
<evidence type="ECO:0000256" key="2">
    <source>
        <dbReference type="ARBA" id="ARBA00022771"/>
    </source>
</evidence>
<gene>
    <name evidence="8" type="ORF">BLNAU_2853</name>
</gene>
<dbReference type="InterPro" id="IPR050869">
    <property type="entry name" value="H3K4_H4K5_MeTrfase"/>
</dbReference>
<keyword evidence="3" id="KW-0862">Zinc</keyword>
<dbReference type="Gene3D" id="6.10.140.2220">
    <property type="match status" value="1"/>
</dbReference>
<proteinExistence type="predicted"/>
<evidence type="ECO:0000313" key="9">
    <source>
        <dbReference type="Proteomes" id="UP001281761"/>
    </source>
</evidence>
<dbReference type="PANTHER" id="PTHR12197">
    <property type="entry name" value="HISTONE-LYSINE N-METHYLTRANSFERASE SMYD"/>
    <property type="match status" value="1"/>
</dbReference>